<dbReference type="Pfam" id="PF01522">
    <property type="entry name" value="Polysacc_deac_1"/>
    <property type="match status" value="1"/>
</dbReference>
<evidence type="ECO:0000313" key="4">
    <source>
        <dbReference type="EMBL" id="PCE62614.1"/>
    </source>
</evidence>
<keyword evidence="2" id="KW-0732">Signal</keyword>
<name>A0A2A4G3Q7_9FLAO</name>
<dbReference type="InterPro" id="IPR011330">
    <property type="entry name" value="Glyco_hydro/deAcase_b/a-brl"/>
</dbReference>
<accession>A0A2A4G3Q7</accession>
<evidence type="ECO:0000256" key="1">
    <source>
        <dbReference type="ARBA" id="ARBA00004613"/>
    </source>
</evidence>
<comment type="subcellular location">
    <subcellularLocation>
        <location evidence="1">Secreted</location>
    </subcellularLocation>
</comment>
<organism evidence="4 5">
    <name type="scientific">Sediminicola luteus</name>
    <dbReference type="NCBI Taxonomy" id="319238"/>
    <lineage>
        <taxon>Bacteria</taxon>
        <taxon>Pseudomonadati</taxon>
        <taxon>Bacteroidota</taxon>
        <taxon>Flavobacteriia</taxon>
        <taxon>Flavobacteriales</taxon>
        <taxon>Flavobacteriaceae</taxon>
        <taxon>Sediminicola</taxon>
    </lineage>
</organism>
<evidence type="ECO:0000256" key="2">
    <source>
        <dbReference type="ARBA" id="ARBA00022729"/>
    </source>
</evidence>
<reference evidence="4 5" key="1">
    <citation type="submission" date="2017-04" db="EMBL/GenBank/DDBJ databases">
        <title>A new member of the family Flavobacteriaceae isolated from ascidians.</title>
        <authorList>
            <person name="Chen L."/>
        </authorList>
    </citation>
    <scope>NUCLEOTIDE SEQUENCE [LARGE SCALE GENOMIC DNA]</scope>
    <source>
        <strain evidence="4 5">HQA918</strain>
    </source>
</reference>
<comment type="caution">
    <text evidence="4">The sequence shown here is derived from an EMBL/GenBank/DDBJ whole genome shotgun (WGS) entry which is preliminary data.</text>
</comment>
<evidence type="ECO:0000259" key="3">
    <source>
        <dbReference type="PROSITE" id="PS51677"/>
    </source>
</evidence>
<dbReference type="PANTHER" id="PTHR34216:SF3">
    <property type="entry name" value="POLY-BETA-1,6-N-ACETYL-D-GLUCOSAMINE N-DEACETYLASE"/>
    <property type="match status" value="1"/>
</dbReference>
<dbReference type="AlphaFoldDB" id="A0A2A4G3Q7"/>
<dbReference type="GO" id="GO:0016810">
    <property type="term" value="F:hydrolase activity, acting on carbon-nitrogen (but not peptide) bonds"/>
    <property type="evidence" value="ECO:0007669"/>
    <property type="project" value="InterPro"/>
</dbReference>
<dbReference type="PANTHER" id="PTHR34216">
    <property type="match status" value="1"/>
</dbReference>
<gene>
    <name evidence="4" type="ORF">B7P33_18450</name>
</gene>
<evidence type="ECO:0000313" key="5">
    <source>
        <dbReference type="Proteomes" id="UP000219559"/>
    </source>
</evidence>
<dbReference type="EMBL" id="NBWU01000008">
    <property type="protein sequence ID" value="PCE62614.1"/>
    <property type="molecule type" value="Genomic_DNA"/>
</dbReference>
<feature type="domain" description="NodB homology" evidence="3">
    <location>
        <begin position="94"/>
        <end position="292"/>
    </location>
</feature>
<dbReference type="Gene3D" id="3.20.20.370">
    <property type="entry name" value="Glycoside hydrolase/deacetylase"/>
    <property type="match status" value="1"/>
</dbReference>
<keyword evidence="5" id="KW-1185">Reference proteome</keyword>
<dbReference type="GO" id="GO:0005576">
    <property type="term" value="C:extracellular region"/>
    <property type="evidence" value="ECO:0007669"/>
    <property type="project" value="UniProtKB-SubCell"/>
</dbReference>
<dbReference type="SUPFAM" id="SSF88713">
    <property type="entry name" value="Glycoside hydrolase/deacetylase"/>
    <property type="match status" value="1"/>
</dbReference>
<protein>
    <recommendedName>
        <fullName evidence="3">NodB homology domain-containing protein</fullName>
    </recommendedName>
</protein>
<dbReference type="Proteomes" id="UP000219559">
    <property type="component" value="Unassembled WGS sequence"/>
</dbReference>
<sequence>MQYCNTYSTLLNHHGKGFRHYARHLALDGLALLNRFGLDRQLKTPRIHFLYFHHIFKDEERPFESLVSNLAKDHEFISYSEAADRIQKGNVDRPYICWSSDDGFKNNLAAAAILERYGASCCFFVNPSTIGLTEYEKIKSFCHEKLNVPPISFLNWEDVDLLLKNGHEIGGHTMYHDMVAAMPLEAFEDDLLETKKILESKCGQIKHFAYPYGGFQHFTPQAFETVFEEGYETCASAVRGCHIVDQSGMPKNKLLIRRDQIIAAWNPKHIAYFIGNSVKKMQLVNNSYPQVG</sequence>
<dbReference type="RefSeq" id="WP_097443701.1">
    <property type="nucleotide sequence ID" value="NZ_NBWU01000008.1"/>
</dbReference>
<dbReference type="PROSITE" id="PS51677">
    <property type="entry name" value="NODB"/>
    <property type="match status" value="1"/>
</dbReference>
<dbReference type="OrthoDB" id="1446101at2"/>
<dbReference type="InterPro" id="IPR051398">
    <property type="entry name" value="Polysacch_Deacetylase"/>
</dbReference>
<dbReference type="CDD" id="cd10918">
    <property type="entry name" value="CE4_NodB_like_5s_6s"/>
    <property type="match status" value="1"/>
</dbReference>
<dbReference type="InterPro" id="IPR002509">
    <property type="entry name" value="NODB_dom"/>
</dbReference>
<dbReference type="GO" id="GO:0005975">
    <property type="term" value="P:carbohydrate metabolic process"/>
    <property type="evidence" value="ECO:0007669"/>
    <property type="project" value="InterPro"/>
</dbReference>
<proteinExistence type="predicted"/>